<evidence type="ECO:0000256" key="1">
    <source>
        <dbReference type="SAM" id="MobiDB-lite"/>
    </source>
</evidence>
<dbReference type="SUPFAM" id="SSF51261">
    <property type="entry name" value="Duplicated hybrid motif"/>
    <property type="match status" value="1"/>
</dbReference>
<name>A0ABS5UR25_9BIFI</name>
<feature type="region of interest" description="Disordered" evidence="1">
    <location>
        <begin position="1"/>
        <end position="52"/>
    </location>
</feature>
<proteinExistence type="predicted"/>
<comment type="caution">
    <text evidence="3">The sequence shown here is derived from an EMBL/GenBank/DDBJ whole genome shotgun (WGS) entry which is preliminary data.</text>
</comment>
<reference evidence="3 4" key="1">
    <citation type="journal article" date="2021" name="Environ. Microbiol.">
        <title>Genetic insights into the dark matter of the mammalian gut microbiota through targeted genome reconstruction.</title>
        <authorList>
            <person name="Lugli G.A."/>
            <person name="Alessandri G."/>
            <person name="Milani C."/>
            <person name="Viappiani A."/>
            <person name="Fontana F."/>
            <person name="Tarracchini C."/>
            <person name="Mancabelli L."/>
            <person name="Argentini C."/>
            <person name="Ruiz L."/>
            <person name="Margolles A."/>
            <person name="van Sinderen D."/>
            <person name="Turroni F."/>
            <person name="Ventura M."/>
        </authorList>
    </citation>
    <scope>NUCLEOTIDE SEQUENCE [LARGE SCALE GENOMIC DNA]</scope>
    <source>
        <strain evidence="3 4">MA2</strain>
    </source>
</reference>
<dbReference type="EMBL" id="JAFEJS010000009">
    <property type="protein sequence ID" value="MBT1173436.1"/>
    <property type="molecule type" value="Genomic_DNA"/>
</dbReference>
<dbReference type="Proteomes" id="UP000773064">
    <property type="component" value="Unassembled WGS sequence"/>
</dbReference>
<evidence type="ECO:0000313" key="4">
    <source>
        <dbReference type="Proteomes" id="UP000773064"/>
    </source>
</evidence>
<protein>
    <submittedName>
        <fullName evidence="3">Peptidoglycan DD-metalloendopeptidase family protein</fullName>
    </submittedName>
</protein>
<feature type="compositionally biased region" description="Basic and acidic residues" evidence="1">
    <location>
        <begin position="14"/>
        <end position="24"/>
    </location>
</feature>
<organism evidence="3 4">
    <name type="scientific">Bifidobacterium santillanense</name>
    <dbReference type="NCBI Taxonomy" id="2809028"/>
    <lineage>
        <taxon>Bacteria</taxon>
        <taxon>Bacillati</taxon>
        <taxon>Actinomycetota</taxon>
        <taxon>Actinomycetes</taxon>
        <taxon>Bifidobacteriales</taxon>
        <taxon>Bifidobacteriaceae</taxon>
        <taxon>Bifidobacterium</taxon>
    </lineage>
</organism>
<keyword evidence="4" id="KW-1185">Reference proteome</keyword>
<evidence type="ECO:0000313" key="3">
    <source>
        <dbReference type="EMBL" id="MBT1173436.1"/>
    </source>
</evidence>
<dbReference type="InterPro" id="IPR016047">
    <property type="entry name" value="M23ase_b-sheet_dom"/>
</dbReference>
<accession>A0ABS5UR25</accession>
<feature type="domain" description="M23ase beta-sheet core" evidence="2">
    <location>
        <begin position="127"/>
        <end position="218"/>
    </location>
</feature>
<dbReference type="Pfam" id="PF01551">
    <property type="entry name" value="Peptidase_M23"/>
    <property type="match status" value="1"/>
</dbReference>
<evidence type="ECO:0000259" key="2">
    <source>
        <dbReference type="Pfam" id="PF01551"/>
    </source>
</evidence>
<gene>
    <name evidence="3" type="ORF">JS528_08790</name>
</gene>
<sequence>MTRLRGGSNGDNGDDGRARSDRSSKPHVPRASGGPGRSHSGGRRRGSNGEDGRIRMMAAMLAATGAMGVMTVMIPAGDVALASPTSGAASDDAPTGTGACRAALSWPVDAPVVDDPFDGPDEPWLAGHRGVDLLAGEGDELIAPADGVIAFAGSVAGKRVVSIRTDDDLVLTFEPAVTDLPVGTEVRRNDPFGVVSTGSDHCFGDCVHWGVRRGRRDYLDPEAMAAKRRIGLKPVE</sequence>
<dbReference type="CDD" id="cd12797">
    <property type="entry name" value="M23_peptidase"/>
    <property type="match status" value="1"/>
</dbReference>
<dbReference type="Gene3D" id="2.70.70.10">
    <property type="entry name" value="Glucose Permease (Domain IIA)"/>
    <property type="match status" value="1"/>
</dbReference>
<dbReference type="InterPro" id="IPR011055">
    <property type="entry name" value="Dup_hybrid_motif"/>
</dbReference>